<evidence type="ECO:0000259" key="6">
    <source>
        <dbReference type="PROSITE" id="PS50119"/>
    </source>
</evidence>
<protein>
    <submittedName>
        <fullName evidence="7">Zinc finger protein CONSTANS-LIKE 3-like isoform X1</fullName>
    </submittedName>
</protein>
<keyword evidence="8" id="KW-1185">Reference proteome</keyword>
<keyword evidence="1" id="KW-0479">Metal-binding</keyword>
<evidence type="ECO:0000256" key="3">
    <source>
        <dbReference type="ARBA" id="ARBA00022833"/>
    </source>
</evidence>
<proteinExistence type="predicted"/>
<dbReference type="PANTHER" id="PTHR31717">
    <property type="entry name" value="ZINC FINGER PROTEIN CONSTANS-LIKE 10"/>
    <property type="match status" value="1"/>
</dbReference>
<keyword evidence="2 4" id="KW-0863">Zinc-finger</keyword>
<dbReference type="InterPro" id="IPR049808">
    <property type="entry name" value="CONSTANS-like_Bbox1"/>
</dbReference>
<organism evidence="7 8">
    <name type="scientific">Salvia divinorum</name>
    <name type="common">Maria pastora</name>
    <name type="synonym">Diviner's sage</name>
    <dbReference type="NCBI Taxonomy" id="28513"/>
    <lineage>
        <taxon>Eukaryota</taxon>
        <taxon>Viridiplantae</taxon>
        <taxon>Streptophyta</taxon>
        <taxon>Embryophyta</taxon>
        <taxon>Tracheophyta</taxon>
        <taxon>Spermatophyta</taxon>
        <taxon>Magnoliopsida</taxon>
        <taxon>eudicotyledons</taxon>
        <taxon>Gunneridae</taxon>
        <taxon>Pentapetalae</taxon>
        <taxon>asterids</taxon>
        <taxon>lamiids</taxon>
        <taxon>Lamiales</taxon>
        <taxon>Lamiaceae</taxon>
        <taxon>Nepetoideae</taxon>
        <taxon>Mentheae</taxon>
        <taxon>Salviinae</taxon>
        <taxon>Salvia</taxon>
        <taxon>Salvia subgen. Calosphace</taxon>
    </lineage>
</organism>
<dbReference type="SMART" id="SM00336">
    <property type="entry name" value="BBOX"/>
    <property type="match status" value="1"/>
</dbReference>
<dbReference type="Pfam" id="PF00643">
    <property type="entry name" value="zf-B_box"/>
    <property type="match status" value="1"/>
</dbReference>
<dbReference type="GO" id="GO:0008270">
    <property type="term" value="F:zinc ion binding"/>
    <property type="evidence" value="ECO:0007669"/>
    <property type="project" value="UniProtKB-KW"/>
</dbReference>
<evidence type="ECO:0000313" key="7">
    <source>
        <dbReference type="EMBL" id="KAL1567646.1"/>
    </source>
</evidence>
<dbReference type="InterPro" id="IPR000315">
    <property type="entry name" value="Znf_B-box"/>
</dbReference>
<feature type="region of interest" description="Disordered" evidence="5">
    <location>
        <begin position="78"/>
        <end position="124"/>
    </location>
</feature>
<feature type="domain" description="B box-type" evidence="6">
    <location>
        <begin position="1"/>
        <end position="45"/>
    </location>
</feature>
<dbReference type="Proteomes" id="UP001567538">
    <property type="component" value="Unassembled WGS sequence"/>
</dbReference>
<evidence type="ECO:0000256" key="1">
    <source>
        <dbReference type="ARBA" id="ARBA00022723"/>
    </source>
</evidence>
<dbReference type="PROSITE" id="PS50119">
    <property type="entry name" value="ZF_BBOX"/>
    <property type="match status" value="1"/>
</dbReference>
<evidence type="ECO:0000256" key="4">
    <source>
        <dbReference type="PROSITE-ProRule" id="PRU00024"/>
    </source>
</evidence>
<dbReference type="CDD" id="cd19821">
    <property type="entry name" value="Bbox1_BBX-like"/>
    <property type="match status" value="1"/>
</dbReference>
<keyword evidence="3" id="KW-0862">Zinc</keyword>
<dbReference type="AlphaFoldDB" id="A0ABD1IG05"/>
<feature type="compositionally biased region" description="Acidic residues" evidence="5">
    <location>
        <begin position="82"/>
        <end position="98"/>
    </location>
</feature>
<evidence type="ECO:0000256" key="5">
    <source>
        <dbReference type="SAM" id="MobiDB-lite"/>
    </source>
</evidence>
<gene>
    <name evidence="7" type="ORF">AAHA92_03104</name>
</gene>
<comment type="caution">
    <text evidence="7">The sequence shown here is derived from an EMBL/GenBank/DDBJ whole genome shotgun (WGS) entry which is preliminary data.</text>
</comment>
<evidence type="ECO:0000256" key="2">
    <source>
        <dbReference type="ARBA" id="ARBA00022771"/>
    </source>
</evidence>
<name>A0ABD1IG05_SALDI</name>
<dbReference type="EMBL" id="JBEAFC010000002">
    <property type="protein sequence ID" value="KAL1567646.1"/>
    <property type="molecule type" value="Genomic_DNA"/>
</dbReference>
<evidence type="ECO:0000313" key="8">
    <source>
        <dbReference type="Proteomes" id="UP001567538"/>
    </source>
</evidence>
<reference evidence="7 8" key="1">
    <citation type="submission" date="2024-06" db="EMBL/GenBank/DDBJ databases">
        <title>A chromosome level genome sequence of Diviner's sage (Salvia divinorum).</title>
        <authorList>
            <person name="Ford S.A."/>
            <person name="Ro D.-K."/>
            <person name="Ness R.W."/>
            <person name="Phillips M.A."/>
        </authorList>
    </citation>
    <scope>NUCLEOTIDE SEQUENCE [LARGE SCALE GENOMIC DNA]</scope>
    <source>
        <strain evidence="7">SAF-2024a</strain>
        <tissue evidence="7">Leaf</tissue>
    </source>
</reference>
<accession>A0ABD1IG05</accession>
<sequence length="215" mass="23479">MRRCELCKAKARMYCPSDRARLCWNCDAAVHSANFLVARHSRSLLCDVCQSPTPWTASGGKLAPTVSVCEQCTGQDRCENSGGEESEAEEEAAEEEENQVVPWSTPPPPAESSSSGDESVDGEDVVVSRKLLRIEADRSCESSRLNSRAPPAYAAAEATYRSKTPPLHTLRTADSGRVNVFGSEILDSLRRLHREETGSGQEMAEFFCDYSGPSI</sequence>
<dbReference type="PANTHER" id="PTHR31717:SF60">
    <property type="entry name" value="B-BOX TYPE ZINC FINGER FAMILY PROTEIN"/>
    <property type="match status" value="1"/>
</dbReference>